<feature type="transmembrane region" description="Helical" evidence="2">
    <location>
        <begin position="76"/>
        <end position="93"/>
    </location>
</feature>
<feature type="transmembrane region" description="Helical" evidence="2">
    <location>
        <begin position="221"/>
        <end position="243"/>
    </location>
</feature>
<keyword evidence="2" id="KW-0812">Transmembrane</keyword>
<protein>
    <submittedName>
        <fullName evidence="3">Uncharacterized protein</fullName>
    </submittedName>
</protein>
<dbReference type="RefSeq" id="WP_345677176.1">
    <property type="nucleotide sequence ID" value="NZ_BAABHS010000014.1"/>
</dbReference>
<keyword evidence="2" id="KW-0472">Membrane</keyword>
<keyword evidence="4" id="KW-1185">Reference proteome</keyword>
<gene>
    <name evidence="3" type="ORF">GCM10023205_42750</name>
</gene>
<feature type="transmembrane region" description="Helical" evidence="2">
    <location>
        <begin position="255"/>
        <end position="279"/>
    </location>
</feature>
<evidence type="ECO:0000313" key="4">
    <source>
        <dbReference type="Proteomes" id="UP001500466"/>
    </source>
</evidence>
<sequence length="418" mass="45126">MANPTHYPPGTAAAPGLHPPEPPRNARGETPIETERRWLGNIVSVTFPVILAGKLLKPKYRHGRPDPMMENVNRVRAWLGLTLVFGVFLAIFYRHRKNNTPLMPNMPVTNGMPAPGPTSSPIGEALANGALPTPMPQATGLPTNFPTNYPTDFSSLFPSGYPKMPTNFSTAMPTGIPTGRTVDPGLQKLQDQSTDMVGKANNMLDALSVGQEAVSSIVHRIVLAPIFCALGIVLIGVLLSLFAHPHVRDHTVRQLVHPIKVIFIFCGVMAMGITAYVLVRNAAGTKHKVFLINKDGTQKELILSWVAAFIAVWCILFAIGALWQVTKHLFAAADGHPLLLPLLTIWLAWTMTVNDLTLKLGDGLLNGLAAGSNTVPDNVKAGTGVLGATIISVLAIWEMSRLHKWNGINFRSGPNGSR</sequence>
<feature type="region of interest" description="Disordered" evidence="1">
    <location>
        <begin position="1"/>
        <end position="29"/>
    </location>
</feature>
<keyword evidence="2" id="KW-1133">Transmembrane helix</keyword>
<dbReference type="Proteomes" id="UP001500466">
    <property type="component" value="Unassembled WGS sequence"/>
</dbReference>
<organism evidence="3 4">
    <name type="scientific">Yinghuangia aomiensis</name>
    <dbReference type="NCBI Taxonomy" id="676205"/>
    <lineage>
        <taxon>Bacteria</taxon>
        <taxon>Bacillati</taxon>
        <taxon>Actinomycetota</taxon>
        <taxon>Actinomycetes</taxon>
        <taxon>Kitasatosporales</taxon>
        <taxon>Streptomycetaceae</taxon>
        <taxon>Yinghuangia</taxon>
    </lineage>
</organism>
<evidence type="ECO:0000256" key="1">
    <source>
        <dbReference type="SAM" id="MobiDB-lite"/>
    </source>
</evidence>
<feature type="transmembrane region" description="Helical" evidence="2">
    <location>
        <begin position="300"/>
        <end position="323"/>
    </location>
</feature>
<dbReference type="EMBL" id="BAABHS010000014">
    <property type="protein sequence ID" value="GAA4972142.1"/>
    <property type="molecule type" value="Genomic_DNA"/>
</dbReference>
<reference evidence="4" key="1">
    <citation type="journal article" date="2019" name="Int. J. Syst. Evol. Microbiol.">
        <title>The Global Catalogue of Microorganisms (GCM) 10K type strain sequencing project: providing services to taxonomists for standard genome sequencing and annotation.</title>
        <authorList>
            <consortium name="The Broad Institute Genomics Platform"/>
            <consortium name="The Broad Institute Genome Sequencing Center for Infectious Disease"/>
            <person name="Wu L."/>
            <person name="Ma J."/>
        </authorList>
    </citation>
    <scope>NUCLEOTIDE SEQUENCE [LARGE SCALE GENOMIC DNA]</scope>
    <source>
        <strain evidence="4">JCM 17986</strain>
    </source>
</reference>
<comment type="caution">
    <text evidence="3">The sequence shown here is derived from an EMBL/GenBank/DDBJ whole genome shotgun (WGS) entry which is preliminary data.</text>
</comment>
<name>A0ABP9HJB8_9ACTN</name>
<feature type="transmembrane region" description="Helical" evidence="2">
    <location>
        <begin position="329"/>
        <end position="349"/>
    </location>
</feature>
<accession>A0ABP9HJB8</accession>
<proteinExistence type="predicted"/>
<evidence type="ECO:0000256" key="2">
    <source>
        <dbReference type="SAM" id="Phobius"/>
    </source>
</evidence>
<evidence type="ECO:0000313" key="3">
    <source>
        <dbReference type="EMBL" id="GAA4972142.1"/>
    </source>
</evidence>